<evidence type="ECO:0000256" key="4">
    <source>
        <dbReference type="ARBA" id="ARBA00023136"/>
    </source>
</evidence>
<dbReference type="GO" id="GO:0046872">
    <property type="term" value="F:metal ion binding"/>
    <property type="evidence" value="ECO:0007669"/>
    <property type="project" value="UniProtKB-KW"/>
</dbReference>
<keyword evidence="3" id="KW-0479">Metal-binding</keyword>
<dbReference type="OrthoDB" id="9802481at2"/>
<keyword evidence="2" id="KW-0997">Cell inner membrane</keyword>
<feature type="domain" description="Calcineurin-like phosphoesterase" evidence="6">
    <location>
        <begin position="41"/>
        <end position="240"/>
    </location>
</feature>
<dbReference type="GO" id="GO:0008758">
    <property type="term" value="F:UDP-2,3-diacylglucosamine hydrolase activity"/>
    <property type="evidence" value="ECO:0007669"/>
    <property type="project" value="TreeGrafter"/>
</dbReference>
<dbReference type="Proteomes" id="UP000319897">
    <property type="component" value="Unassembled WGS sequence"/>
</dbReference>
<dbReference type="PANTHER" id="PTHR34990">
    <property type="entry name" value="UDP-2,3-DIACYLGLUCOSAMINE HYDROLASE-RELATED"/>
    <property type="match status" value="1"/>
</dbReference>
<keyword evidence="1" id="KW-1003">Cell membrane</keyword>
<dbReference type="AlphaFoldDB" id="A0A501XF83"/>
<dbReference type="CDD" id="cd07398">
    <property type="entry name" value="MPP_YbbF-LpxH"/>
    <property type="match status" value="1"/>
</dbReference>
<dbReference type="RefSeq" id="WP_140929057.1">
    <property type="nucleotide sequence ID" value="NZ_VFSU01000031.1"/>
</dbReference>
<comment type="caution">
    <text evidence="7">The sequence shown here is derived from an EMBL/GenBank/DDBJ whole genome shotgun (WGS) entry which is preliminary data.</text>
</comment>
<sequence length="304" mass="34564">MASIARLEDGSRAYPRLASLPTPPWLDAPDEEEPKRKLKFRTVFISDTHLGTSGCNAELLFDFLKSIECETLYLVGDIIDGWRLKRGWFWPTRHNDVVRRVLKMAKKGTRVVYVPGNHDEVLRDFIGLGFGDIEIRPEAVHITADGRKLLVLHGDEFDGVVLYHRWLAFAGDHAYVALLKLNIGFNWCRRQFNLPYWSLSAHMKKRVKNAVEFICRYEEAVAHAAKERGADGVVCGHIHSAEIRQFGDITYYNDGDWVESCTALVEHADGHMEILDWAERVRAEANAGQPLKLRKSKGELVPVA</sequence>
<dbReference type="PANTHER" id="PTHR34990:SF2">
    <property type="entry name" value="BLL8164 PROTEIN"/>
    <property type="match status" value="1"/>
</dbReference>
<dbReference type="EMBL" id="VFSU01000031">
    <property type="protein sequence ID" value="TPE59186.1"/>
    <property type="molecule type" value="Genomic_DNA"/>
</dbReference>
<evidence type="ECO:0000256" key="3">
    <source>
        <dbReference type="ARBA" id="ARBA00022723"/>
    </source>
</evidence>
<dbReference type="GO" id="GO:0009245">
    <property type="term" value="P:lipid A biosynthetic process"/>
    <property type="evidence" value="ECO:0007669"/>
    <property type="project" value="TreeGrafter"/>
</dbReference>
<keyword evidence="5" id="KW-0464">Manganese</keyword>
<keyword evidence="4" id="KW-0472">Membrane</keyword>
<dbReference type="InterPro" id="IPR029052">
    <property type="entry name" value="Metallo-depent_PP-like"/>
</dbReference>
<proteinExistence type="predicted"/>
<protein>
    <submittedName>
        <fullName evidence="7">UDP-2,3-diacylglucosamine diphosphatase</fullName>
    </submittedName>
</protein>
<evidence type="ECO:0000256" key="5">
    <source>
        <dbReference type="ARBA" id="ARBA00023211"/>
    </source>
</evidence>
<dbReference type="InterPro" id="IPR004843">
    <property type="entry name" value="Calcineurin-like_PHP"/>
</dbReference>
<organism evidence="7 8">
    <name type="scientific">Sandaracinobacter neustonicus</name>
    <dbReference type="NCBI Taxonomy" id="1715348"/>
    <lineage>
        <taxon>Bacteria</taxon>
        <taxon>Pseudomonadati</taxon>
        <taxon>Pseudomonadota</taxon>
        <taxon>Alphaproteobacteria</taxon>
        <taxon>Sphingomonadales</taxon>
        <taxon>Sphingosinicellaceae</taxon>
        <taxon>Sandaracinobacter</taxon>
    </lineage>
</organism>
<dbReference type="SUPFAM" id="SSF56300">
    <property type="entry name" value="Metallo-dependent phosphatases"/>
    <property type="match status" value="1"/>
</dbReference>
<reference evidence="7 8" key="1">
    <citation type="submission" date="2019-06" db="EMBL/GenBank/DDBJ databases">
        <authorList>
            <person name="Lee I."/>
            <person name="Jang G.I."/>
            <person name="Hwang C.Y."/>
        </authorList>
    </citation>
    <scope>NUCLEOTIDE SEQUENCE [LARGE SCALE GENOMIC DNA]</scope>
    <source>
        <strain evidence="7 8">PAMC 28131</strain>
    </source>
</reference>
<evidence type="ECO:0000313" key="8">
    <source>
        <dbReference type="Proteomes" id="UP000319897"/>
    </source>
</evidence>
<evidence type="ECO:0000259" key="6">
    <source>
        <dbReference type="Pfam" id="PF00149"/>
    </source>
</evidence>
<evidence type="ECO:0000313" key="7">
    <source>
        <dbReference type="EMBL" id="TPE59186.1"/>
    </source>
</evidence>
<evidence type="ECO:0000256" key="2">
    <source>
        <dbReference type="ARBA" id="ARBA00022519"/>
    </source>
</evidence>
<dbReference type="Pfam" id="PF00149">
    <property type="entry name" value="Metallophos"/>
    <property type="match status" value="1"/>
</dbReference>
<keyword evidence="8" id="KW-1185">Reference proteome</keyword>
<dbReference type="InterPro" id="IPR043461">
    <property type="entry name" value="LpxH-like"/>
</dbReference>
<name>A0A501XF83_9SPHN</name>
<gene>
    <name evidence="7" type="ORF">FJQ54_14055</name>
</gene>
<evidence type="ECO:0000256" key="1">
    <source>
        <dbReference type="ARBA" id="ARBA00022475"/>
    </source>
</evidence>
<dbReference type="GO" id="GO:0016020">
    <property type="term" value="C:membrane"/>
    <property type="evidence" value="ECO:0007669"/>
    <property type="project" value="GOC"/>
</dbReference>
<dbReference type="Gene3D" id="3.60.21.10">
    <property type="match status" value="1"/>
</dbReference>
<accession>A0A501XF83</accession>